<organism evidence="3 4">
    <name type="scientific">Galactobacter valiniphilus</name>
    <dbReference type="NCBI Taxonomy" id="2676122"/>
    <lineage>
        <taxon>Bacteria</taxon>
        <taxon>Bacillati</taxon>
        <taxon>Actinomycetota</taxon>
        <taxon>Actinomycetes</taxon>
        <taxon>Micrococcales</taxon>
        <taxon>Micrococcaceae</taxon>
        <taxon>Galactobacter</taxon>
    </lineage>
</organism>
<sequence>MYRRDRRRLRNGFVMVFAVLCLLLGAADVLSRWFPWTSSVWLALILLTPLAVVVLGGYLVANGITMWRLEGRSLGNLLSLAAGVAVFVLPVVAVLLVGTGEPTATGIAVLLFFLSSYAGGVFVVFLAYAVAYARMHPAYSPDAIVVLGSKIINGKVPPLLRARLDRALDLYEATEPRPLVIPSGGQGPDEEQSEGAAMAEYLLDRGLPSADLVVENRAVNTEQNLRFSRDLQLEAGRTGALIAVTNDYHVLRSAMLTRKLGFPADVVGATTARYYRPSAFLREFVAVLMEHKWLNVLACLPFLALSVLLVVYAYANR</sequence>
<keyword evidence="1" id="KW-0812">Transmembrane</keyword>
<dbReference type="Proteomes" id="UP000265419">
    <property type="component" value="Unassembled WGS sequence"/>
</dbReference>
<dbReference type="PANTHER" id="PTHR30336">
    <property type="entry name" value="INNER MEMBRANE PROTEIN, PROBABLE PERMEASE"/>
    <property type="match status" value="1"/>
</dbReference>
<dbReference type="EMBL" id="QQXK01000031">
    <property type="protein sequence ID" value="RII41292.1"/>
    <property type="molecule type" value="Genomic_DNA"/>
</dbReference>
<proteinExistence type="predicted"/>
<dbReference type="PANTHER" id="PTHR30336:SF4">
    <property type="entry name" value="ENVELOPE BIOGENESIS FACTOR ELYC"/>
    <property type="match status" value="1"/>
</dbReference>
<dbReference type="InterPro" id="IPR051599">
    <property type="entry name" value="Cell_Envelope_Assoc"/>
</dbReference>
<feature type="domain" description="DUF218" evidence="2">
    <location>
        <begin position="142"/>
        <end position="285"/>
    </location>
</feature>
<accession>A0A399JB93</accession>
<reference evidence="3 4" key="1">
    <citation type="submission" date="2018-07" db="EMBL/GenBank/DDBJ databases">
        <title>Arthrobacter sp. nov., isolated from raw cow's milk with high bacterial count.</title>
        <authorList>
            <person name="Hahne J."/>
            <person name="Isele D."/>
            <person name="Lipski A."/>
        </authorList>
    </citation>
    <scope>NUCLEOTIDE SEQUENCE [LARGE SCALE GENOMIC DNA]</scope>
    <source>
        <strain evidence="3 4">JZ R-35</strain>
    </source>
</reference>
<dbReference type="CDD" id="cd06259">
    <property type="entry name" value="YdcF-like"/>
    <property type="match status" value="1"/>
</dbReference>
<evidence type="ECO:0000313" key="4">
    <source>
        <dbReference type="Proteomes" id="UP000265419"/>
    </source>
</evidence>
<dbReference type="Pfam" id="PF02698">
    <property type="entry name" value="DUF218"/>
    <property type="match status" value="1"/>
</dbReference>
<feature type="transmembrane region" description="Helical" evidence="1">
    <location>
        <begin position="40"/>
        <end position="61"/>
    </location>
</feature>
<comment type="caution">
    <text evidence="3">The sequence shown here is derived from an EMBL/GenBank/DDBJ whole genome shotgun (WGS) entry which is preliminary data.</text>
</comment>
<feature type="transmembrane region" description="Helical" evidence="1">
    <location>
        <begin position="104"/>
        <end position="131"/>
    </location>
</feature>
<dbReference type="InterPro" id="IPR014729">
    <property type="entry name" value="Rossmann-like_a/b/a_fold"/>
</dbReference>
<evidence type="ECO:0000259" key="2">
    <source>
        <dbReference type="Pfam" id="PF02698"/>
    </source>
</evidence>
<dbReference type="Gene3D" id="3.40.50.620">
    <property type="entry name" value="HUPs"/>
    <property type="match status" value="1"/>
</dbReference>
<feature type="transmembrane region" description="Helical" evidence="1">
    <location>
        <begin position="12"/>
        <end position="34"/>
    </location>
</feature>
<dbReference type="GO" id="GO:0000270">
    <property type="term" value="P:peptidoglycan metabolic process"/>
    <property type="evidence" value="ECO:0007669"/>
    <property type="project" value="TreeGrafter"/>
</dbReference>
<gene>
    <name evidence="3" type="ORF">DWB68_13545</name>
</gene>
<evidence type="ECO:0000256" key="1">
    <source>
        <dbReference type="SAM" id="Phobius"/>
    </source>
</evidence>
<keyword evidence="1" id="KW-0472">Membrane</keyword>
<dbReference type="AlphaFoldDB" id="A0A399JB93"/>
<dbReference type="GO" id="GO:0043164">
    <property type="term" value="P:Gram-negative-bacterium-type cell wall biogenesis"/>
    <property type="evidence" value="ECO:0007669"/>
    <property type="project" value="TreeGrafter"/>
</dbReference>
<feature type="transmembrane region" description="Helical" evidence="1">
    <location>
        <begin position="293"/>
        <end position="315"/>
    </location>
</feature>
<keyword evidence="1" id="KW-1133">Transmembrane helix</keyword>
<dbReference type="InterPro" id="IPR003848">
    <property type="entry name" value="DUF218"/>
</dbReference>
<dbReference type="GO" id="GO:0005886">
    <property type="term" value="C:plasma membrane"/>
    <property type="evidence" value="ECO:0007669"/>
    <property type="project" value="TreeGrafter"/>
</dbReference>
<protein>
    <submittedName>
        <fullName evidence="3">YdcF family protein</fullName>
    </submittedName>
</protein>
<keyword evidence="4" id="KW-1185">Reference proteome</keyword>
<feature type="transmembrane region" description="Helical" evidence="1">
    <location>
        <begin position="73"/>
        <end position="98"/>
    </location>
</feature>
<name>A0A399JB93_9MICC</name>
<evidence type="ECO:0000313" key="3">
    <source>
        <dbReference type="EMBL" id="RII41292.1"/>
    </source>
</evidence>